<sequence>MLCSGRTCKPLGDHTGEHLNLTGPLAPWVEQVCAGNGSLDDCHLSMCCRDPGMQCYQQVGKIAKCRASCEKGVNPTERDSMPWTCSELGPRTPGPVPIPTTDRADWVDSACSEAGTNCFKTGCCKGAGLRCYLQDLESGQAGCRASCEPGRHVTEESPLPWNCTALGGRTPGEAPEEPEAERAAGWVKELCAKSGENCTASACCAEPGQRCYVKDADPGTGQVLWAACKSECRTGPDIFDVDSNFWICDPLGPVTPGEPQVFKQEVADWVEHKCSGGGESCEKTRCCKEPGTQCYVKMEGWATCKATCDAGSNYFDLNPDPWSCKELGPRTPGTAAEMSQPEAAWVGEKCSATGEENCLRTACCKDDGMQCYAKNLTFGHCMQSCSPTKGIANENGVEELWTCDEVGLRHPGRPPCVEDGEDCRYSKCCKSRGKMCFEKDEFWGECSDTCDPDSRDGWSCKALGERHYGRELGCSWAGADCGLTKLCCEAGMNCYMKDEYFAGCAKDPPEDWVGTWLGGPRTKSGIVDINGSAGSNSIQPVPGQSAGTRLYCFIVIMQGTYEEELLRVMKELDSSVFQCDENDVLDGRRAEMEFWGSVSNSDIFVDIWKEVIGKNRFQLADWTVKVDPDAVFFPHRLQMLIVELMPPPGEPIYLKNTLRFNGFLGAIEVFSTAASQIMAMKLALCHTRPLMASDPEAPPALDSGCAAGNGAAWERDKRRHVAGQGQLGDDGVEDAATDDGPGLLDEYIIGSLTAPAGTRIETIGYGVATIKRTTGTSARDIAAVQARLRAQDARLDALEAGRLSAASTAAAAYRPGQRPASAASGPPDPRGTDLQQQQDGAAPSVVGPGFRQMRGAGKNTKHVVFVAGFPGTWDQDEVERHLRTELTETLERQGTTEVYGASFAARILREYGAERGLCTEETKLRAFDAVGLVATNTFSKGQPGQATCFFNNRKEPRQIDFTLAHRDWLRKTQCQARFSDATESDHLPLRPRCHAVSTIAAAEGHANYEPTDELERPPRKPVARQVDNHEEYSSRICAPLEFGFTSPEPSTHSEGDLMNATDSSARRGRQRALRHRSEAAGRGFALCLVAEPNDQGAPLLETRGQMTTSPRGPRFVGATCLSSNTGELSAIVEALFWLLGQRLQPAPLARDRTRILITADSAYARDLMQEFEATCEMHYPASRVARKRRPDSARSEDAGGTLRALLQPPPAAACCDRAGIATLSAPATAVSSAAAAAGHAPKRGRWRPPQGDPQLLQFQALERARAQEGDPRFRHLPGPAEARAFCAKQFQDPNSDAALPAWLRILSRRGLEVPVDEMEWYHISARFASAAFRCRVDRPVGETAAEYMKAAMATVLDVRTRYNIEAWPQTCLGRTAPEAARFEQSPQSSEGAGYSPRAAALAALSGCAWLAGWRGRRGFAAVGGWRLNLGPGQHVLVWHEAQWRRGQILTAAPDAVRVQVGEGCADHGRCSPDIQPVMEDRGVSLSQLRRFWRHCEEHCKGDAGLVFDPSTGKEIPLEMAPTWLIVELFVKNLTCQGERPLVDAMERLWPESGGPSRVTYFVSHAWRCPFHEVLEQLDAMGGGGVFWLDYLVPERNPEWKPIGTQERS</sequence>
<evidence type="ECO:0000313" key="3">
    <source>
        <dbReference type="Proteomes" id="UP001189429"/>
    </source>
</evidence>
<proteinExistence type="predicted"/>
<evidence type="ECO:0000313" key="2">
    <source>
        <dbReference type="EMBL" id="CAK0872038.1"/>
    </source>
</evidence>
<gene>
    <name evidence="2" type="ORF">PCOR1329_LOCUS57626</name>
</gene>
<feature type="region of interest" description="Disordered" evidence="1">
    <location>
        <begin position="809"/>
        <end position="853"/>
    </location>
</feature>
<dbReference type="Proteomes" id="UP001189429">
    <property type="component" value="Unassembled WGS sequence"/>
</dbReference>
<name>A0ABN9VFT4_9DINO</name>
<protein>
    <submittedName>
        <fullName evidence="2">Uncharacterized protein</fullName>
    </submittedName>
</protein>
<dbReference type="EMBL" id="CAUYUJ010017126">
    <property type="protein sequence ID" value="CAK0872038.1"/>
    <property type="molecule type" value="Genomic_DNA"/>
</dbReference>
<evidence type="ECO:0000256" key="1">
    <source>
        <dbReference type="SAM" id="MobiDB-lite"/>
    </source>
</evidence>
<organism evidence="2 3">
    <name type="scientific">Prorocentrum cordatum</name>
    <dbReference type="NCBI Taxonomy" id="2364126"/>
    <lineage>
        <taxon>Eukaryota</taxon>
        <taxon>Sar</taxon>
        <taxon>Alveolata</taxon>
        <taxon>Dinophyceae</taxon>
        <taxon>Prorocentrales</taxon>
        <taxon>Prorocentraceae</taxon>
        <taxon>Prorocentrum</taxon>
    </lineage>
</organism>
<reference evidence="2" key="1">
    <citation type="submission" date="2023-10" db="EMBL/GenBank/DDBJ databases">
        <authorList>
            <person name="Chen Y."/>
            <person name="Shah S."/>
            <person name="Dougan E. K."/>
            <person name="Thang M."/>
            <person name="Chan C."/>
        </authorList>
    </citation>
    <scope>NUCLEOTIDE SEQUENCE [LARGE SCALE GENOMIC DNA]</scope>
</reference>
<comment type="caution">
    <text evidence="2">The sequence shown here is derived from an EMBL/GenBank/DDBJ whole genome shotgun (WGS) entry which is preliminary data.</text>
</comment>
<keyword evidence="3" id="KW-1185">Reference proteome</keyword>
<accession>A0ABN9VFT4</accession>